<proteinExistence type="predicted"/>
<dbReference type="Pfam" id="PF07690">
    <property type="entry name" value="MFS_1"/>
    <property type="match status" value="1"/>
</dbReference>
<feature type="transmembrane region" description="Helical" evidence="5">
    <location>
        <begin position="311"/>
        <end position="329"/>
    </location>
</feature>
<evidence type="ECO:0000256" key="5">
    <source>
        <dbReference type="SAM" id="Phobius"/>
    </source>
</evidence>
<evidence type="ECO:0000313" key="8">
    <source>
        <dbReference type="EMBL" id="GAA0937639.1"/>
    </source>
</evidence>
<dbReference type="PANTHER" id="PTHR23501">
    <property type="entry name" value="MAJOR FACILITATOR SUPERFAMILY"/>
    <property type="match status" value="1"/>
</dbReference>
<accession>A0ABN1Q4Y3</accession>
<keyword evidence="3 5" id="KW-1133">Transmembrane helix</keyword>
<gene>
    <name evidence="8" type="ORF">GCM10009560_47130</name>
</gene>
<sequence>MNQAPVRKGRISVLLLALLATPTSLSANSTTTVIPGLARALDVSVADATWAATAFGWGGVLGAPLTAALLRTRGMRTATLVNAALVLLGTLLVALAPELPVLLAGRAAQAAGGGGLVTVAITLAGTASRTGVVTAGVGLVGAFGPLAGSTLSAISWQTPLLLSLPALLAVPAVLRHVPAHHSDRDAASTDLVGILLVMTLISAFVLTPRLGAAALAAAAVAGLLLTAHARRNAAGFVPRAVVGTRVFVTASATACALSTSYFALLYTVPRMLEHHWPAERIGLMTLIMLAAGSVASLMFTRRTSRYDPARARTVLLATGTVAVALPLTVPWPVAIVAATAFAVFAATAAMAWYAARVGEAAPPGHRATAVALFTLCYQLGGAFGPALATVLIV</sequence>
<comment type="subcellular location">
    <subcellularLocation>
        <location evidence="1">Cell membrane</location>
        <topology evidence="1">Multi-pass membrane protein</topology>
    </subcellularLocation>
</comment>
<comment type="caution">
    <text evidence="8">The sequence shown here is derived from an EMBL/GenBank/DDBJ whole genome shotgun (WGS) entry which is preliminary data.</text>
</comment>
<feature type="signal peptide" evidence="6">
    <location>
        <begin position="1"/>
        <end position="27"/>
    </location>
</feature>
<evidence type="ECO:0000256" key="6">
    <source>
        <dbReference type="SAM" id="SignalP"/>
    </source>
</evidence>
<keyword evidence="6" id="KW-0732">Signal</keyword>
<feature type="domain" description="Major facilitator superfamily (MFS) profile" evidence="7">
    <location>
        <begin position="12"/>
        <end position="393"/>
    </location>
</feature>
<dbReference type="InterPro" id="IPR020846">
    <property type="entry name" value="MFS_dom"/>
</dbReference>
<feature type="transmembrane region" description="Helical" evidence="5">
    <location>
        <begin position="77"/>
        <end position="97"/>
    </location>
</feature>
<dbReference type="InterPro" id="IPR011701">
    <property type="entry name" value="MFS"/>
</dbReference>
<dbReference type="EMBL" id="BAAAHQ010000023">
    <property type="protein sequence ID" value="GAA0937639.1"/>
    <property type="molecule type" value="Genomic_DNA"/>
</dbReference>
<dbReference type="Gene3D" id="1.20.1250.20">
    <property type="entry name" value="MFS general substrate transporter like domains"/>
    <property type="match status" value="1"/>
</dbReference>
<feature type="transmembrane region" description="Helical" evidence="5">
    <location>
        <begin position="212"/>
        <end position="230"/>
    </location>
</feature>
<organism evidence="8 9">
    <name type="scientific">Nonomuraea longicatena</name>
    <dbReference type="NCBI Taxonomy" id="83682"/>
    <lineage>
        <taxon>Bacteria</taxon>
        <taxon>Bacillati</taxon>
        <taxon>Actinomycetota</taxon>
        <taxon>Actinomycetes</taxon>
        <taxon>Streptosporangiales</taxon>
        <taxon>Streptosporangiaceae</taxon>
        <taxon>Nonomuraea</taxon>
    </lineage>
</organism>
<name>A0ABN1Q4Y3_9ACTN</name>
<evidence type="ECO:0000256" key="1">
    <source>
        <dbReference type="ARBA" id="ARBA00004651"/>
    </source>
</evidence>
<evidence type="ECO:0000256" key="3">
    <source>
        <dbReference type="ARBA" id="ARBA00022989"/>
    </source>
</evidence>
<keyword evidence="2 5" id="KW-0812">Transmembrane</keyword>
<evidence type="ECO:0000256" key="2">
    <source>
        <dbReference type="ARBA" id="ARBA00022692"/>
    </source>
</evidence>
<feature type="transmembrane region" description="Helical" evidence="5">
    <location>
        <begin position="367"/>
        <end position="392"/>
    </location>
</feature>
<dbReference type="SUPFAM" id="SSF103473">
    <property type="entry name" value="MFS general substrate transporter"/>
    <property type="match status" value="1"/>
</dbReference>
<evidence type="ECO:0000256" key="4">
    <source>
        <dbReference type="ARBA" id="ARBA00023136"/>
    </source>
</evidence>
<keyword evidence="4 5" id="KW-0472">Membrane</keyword>
<dbReference type="Gene3D" id="1.20.1720.10">
    <property type="entry name" value="Multidrug resistance protein D"/>
    <property type="match status" value="1"/>
</dbReference>
<feature type="transmembrane region" description="Helical" evidence="5">
    <location>
        <begin position="242"/>
        <end position="268"/>
    </location>
</feature>
<feature type="transmembrane region" description="Helical" evidence="5">
    <location>
        <begin position="335"/>
        <end position="355"/>
    </location>
</feature>
<dbReference type="Proteomes" id="UP001501578">
    <property type="component" value="Unassembled WGS sequence"/>
</dbReference>
<dbReference type="PANTHER" id="PTHR23501:SF197">
    <property type="entry name" value="COMD"/>
    <property type="match status" value="1"/>
</dbReference>
<reference evidence="8 9" key="1">
    <citation type="journal article" date="2019" name="Int. J. Syst. Evol. Microbiol.">
        <title>The Global Catalogue of Microorganisms (GCM) 10K type strain sequencing project: providing services to taxonomists for standard genome sequencing and annotation.</title>
        <authorList>
            <consortium name="The Broad Institute Genomics Platform"/>
            <consortium name="The Broad Institute Genome Sequencing Center for Infectious Disease"/>
            <person name="Wu L."/>
            <person name="Ma J."/>
        </authorList>
    </citation>
    <scope>NUCLEOTIDE SEQUENCE [LARGE SCALE GENOMIC DNA]</scope>
    <source>
        <strain evidence="8 9">JCM 11136</strain>
    </source>
</reference>
<evidence type="ECO:0000313" key="9">
    <source>
        <dbReference type="Proteomes" id="UP001501578"/>
    </source>
</evidence>
<dbReference type="InterPro" id="IPR036259">
    <property type="entry name" value="MFS_trans_sf"/>
</dbReference>
<dbReference type="RefSeq" id="WP_343952131.1">
    <property type="nucleotide sequence ID" value="NZ_BAAAHQ010000023.1"/>
</dbReference>
<feature type="transmembrane region" description="Helical" evidence="5">
    <location>
        <begin position="50"/>
        <end position="70"/>
    </location>
</feature>
<feature type="transmembrane region" description="Helical" evidence="5">
    <location>
        <begin position="103"/>
        <end position="124"/>
    </location>
</feature>
<evidence type="ECO:0000259" key="7">
    <source>
        <dbReference type="PROSITE" id="PS50850"/>
    </source>
</evidence>
<keyword evidence="9" id="KW-1185">Reference proteome</keyword>
<feature type="transmembrane region" description="Helical" evidence="5">
    <location>
        <begin position="131"/>
        <end position="148"/>
    </location>
</feature>
<feature type="chain" id="PRO_5046412074" description="Major facilitator superfamily (MFS) profile domain-containing protein" evidence="6">
    <location>
        <begin position="28"/>
        <end position="393"/>
    </location>
</feature>
<feature type="transmembrane region" description="Helical" evidence="5">
    <location>
        <begin position="280"/>
        <end position="299"/>
    </location>
</feature>
<dbReference type="PROSITE" id="PS50850">
    <property type="entry name" value="MFS"/>
    <property type="match status" value="1"/>
</dbReference>
<protein>
    <recommendedName>
        <fullName evidence="7">Major facilitator superfamily (MFS) profile domain-containing protein</fullName>
    </recommendedName>
</protein>